<dbReference type="SUPFAM" id="SSF53067">
    <property type="entry name" value="Actin-like ATPase domain"/>
    <property type="match status" value="2"/>
</dbReference>
<dbReference type="GO" id="GO:0005524">
    <property type="term" value="F:ATP binding"/>
    <property type="evidence" value="ECO:0007669"/>
    <property type="project" value="UniProtKB-KW"/>
</dbReference>
<keyword evidence="4" id="KW-1185">Reference proteome</keyword>
<dbReference type="InterPro" id="IPR043129">
    <property type="entry name" value="ATPase_NBD"/>
</dbReference>
<dbReference type="OrthoDB" id="2963168at2759"/>
<protein>
    <submittedName>
        <fullName evidence="3">Uncharacterized protein</fullName>
    </submittedName>
</protein>
<dbReference type="Pfam" id="PF00012">
    <property type="entry name" value="HSP70"/>
    <property type="match status" value="1"/>
</dbReference>
<evidence type="ECO:0000313" key="4">
    <source>
        <dbReference type="Proteomes" id="UP000243081"/>
    </source>
</evidence>
<organism evidence="3 4">
    <name type="scientific">Cordyceps confragosa</name>
    <name type="common">Lecanicillium lecanii</name>
    <dbReference type="NCBI Taxonomy" id="2714763"/>
    <lineage>
        <taxon>Eukaryota</taxon>
        <taxon>Fungi</taxon>
        <taxon>Dikarya</taxon>
        <taxon>Ascomycota</taxon>
        <taxon>Pezizomycotina</taxon>
        <taxon>Sordariomycetes</taxon>
        <taxon>Hypocreomycetidae</taxon>
        <taxon>Hypocreales</taxon>
        <taxon>Cordycipitaceae</taxon>
        <taxon>Akanthomyces</taxon>
    </lineage>
</organism>
<dbReference type="AlphaFoldDB" id="A0A179I7D7"/>
<evidence type="ECO:0000256" key="2">
    <source>
        <dbReference type="ARBA" id="ARBA00022840"/>
    </source>
</evidence>
<keyword evidence="1" id="KW-0547">Nucleotide-binding</keyword>
<dbReference type="EMBL" id="LUKN01002980">
    <property type="protein sequence ID" value="OAQ98194.1"/>
    <property type="molecule type" value="Genomic_DNA"/>
</dbReference>
<dbReference type="Gene3D" id="3.30.420.40">
    <property type="match status" value="2"/>
</dbReference>
<accession>A0A179I7D7</accession>
<proteinExistence type="predicted"/>
<dbReference type="CDD" id="cd10170">
    <property type="entry name" value="ASKHA_NBD_HSP70"/>
    <property type="match status" value="1"/>
</dbReference>
<dbReference type="PANTHER" id="PTHR14187">
    <property type="entry name" value="ALPHA KINASE/ELONGATION FACTOR 2 KINASE"/>
    <property type="match status" value="1"/>
</dbReference>
<evidence type="ECO:0000313" key="3">
    <source>
        <dbReference type="EMBL" id="OAQ98194.1"/>
    </source>
</evidence>
<dbReference type="Proteomes" id="UP000243081">
    <property type="component" value="Unassembled WGS sequence"/>
</dbReference>
<evidence type="ECO:0000256" key="1">
    <source>
        <dbReference type="ARBA" id="ARBA00022741"/>
    </source>
</evidence>
<dbReference type="GO" id="GO:0140662">
    <property type="term" value="F:ATP-dependent protein folding chaperone"/>
    <property type="evidence" value="ECO:0007669"/>
    <property type="project" value="InterPro"/>
</dbReference>
<dbReference type="Gene3D" id="3.90.640.10">
    <property type="entry name" value="Actin, Chain A, domain 4"/>
    <property type="match status" value="1"/>
</dbReference>
<dbReference type="PANTHER" id="PTHR14187:SF5">
    <property type="entry name" value="HEAT SHOCK 70 KDA PROTEIN 12A"/>
    <property type="match status" value="1"/>
</dbReference>
<name>A0A179I7D7_CORDF</name>
<reference evidence="3 4" key="1">
    <citation type="submission" date="2016-03" db="EMBL/GenBank/DDBJ databases">
        <title>Fine-scale spatial genetic structure of a fungal parasite of coffee scale insects.</title>
        <authorList>
            <person name="Jackson D."/>
            <person name="Zemenick K.A."/>
            <person name="Malloure B."/>
            <person name="Quandt C.A."/>
            <person name="James T.Y."/>
        </authorList>
    </citation>
    <scope>NUCLEOTIDE SEQUENCE [LARGE SCALE GENOMIC DNA]</scope>
    <source>
        <strain evidence="3 4">UM487</strain>
    </source>
</reference>
<dbReference type="InterPro" id="IPR013126">
    <property type="entry name" value="Hsp_70_fam"/>
</dbReference>
<comment type="caution">
    <text evidence="3">The sequence shown here is derived from an EMBL/GenBank/DDBJ whole genome shotgun (WGS) entry which is preliminary data.</text>
</comment>
<keyword evidence="2" id="KW-0067">ATP-binding</keyword>
<gene>
    <name evidence="3" type="ORF">LLEC1_02306</name>
</gene>
<dbReference type="OMA" id="IHEWFKL"/>
<sequence>MTNSSDVAHAGASRAKILVAVDFGIVLRYENGETSGRYVWGYRAQAYAERGEQIHEWFKLGLCDDFEKRRARDSELMRLYGSKTAKPPVKGQVCENLVRDFLVGIKQAVDRKLDVDPQVAALKKQYIITVPALWDYAEQEKTRACAEKANMGGDSEIMLIPESEAAGIWAIKTMLSLKKDDIFVVCDAGGGTVDLSSFQVKELSKDRRHCKLVEAGPGSGALCGSMFLNRIFEKYLEEKLQHCPSWDPEYMVDVLRTFETRIKPNFTGQAEEPHFIRIQGLKRSESHGIKKKNILELTDQELRVHVFDKVMEKIEALVRDQITHTEGSVKEIVLAGGFGRNPYLKRRLQGLPCVARQGITVWALENSHTAVVKGAVTASLAVPKRFTDEPDGAFNLMPTRTVQISSRKARRHYGTWGFAEVGPTDPLEKRQMRDDGSKVARMHWFAKMNDDIPNGQPRYYPYLKVAKVLPGQAAHEACKIDVHIFVCERRNPPEYRNDPAAWEITDFSLDLEGLPIPTVVMDGDNFYEARFEIEMILRATSLAFCGVYGRGTANERRCAAKTVDFK</sequence>